<evidence type="ECO:0000256" key="7">
    <source>
        <dbReference type="ARBA" id="ARBA00023157"/>
    </source>
</evidence>
<gene>
    <name evidence="15" type="ORF">HOLleu_42549</name>
</gene>
<evidence type="ECO:0000256" key="11">
    <source>
        <dbReference type="SAM" id="MobiDB-lite"/>
    </source>
</evidence>
<keyword evidence="8" id="KW-0675">Receptor</keyword>
<dbReference type="OrthoDB" id="10657421at2759"/>
<keyword evidence="5 12" id="KW-1133">Transmembrane helix</keyword>
<evidence type="ECO:0000256" key="4">
    <source>
        <dbReference type="ARBA" id="ARBA00022729"/>
    </source>
</evidence>
<dbReference type="InterPro" id="IPR013783">
    <property type="entry name" value="Ig-like_fold"/>
</dbReference>
<evidence type="ECO:0000256" key="9">
    <source>
        <dbReference type="ARBA" id="ARBA00023180"/>
    </source>
</evidence>
<feature type="transmembrane region" description="Helical" evidence="12">
    <location>
        <begin position="370"/>
        <end position="392"/>
    </location>
</feature>
<evidence type="ECO:0000256" key="2">
    <source>
        <dbReference type="ARBA" id="ARBA00022475"/>
    </source>
</evidence>
<name>A0A9Q1B9A5_HOLLE</name>
<dbReference type="Proteomes" id="UP001152320">
    <property type="component" value="Unassembled WGS sequence"/>
</dbReference>
<evidence type="ECO:0000256" key="3">
    <source>
        <dbReference type="ARBA" id="ARBA00022692"/>
    </source>
</evidence>
<dbReference type="GO" id="GO:0009897">
    <property type="term" value="C:external side of plasma membrane"/>
    <property type="evidence" value="ECO:0007669"/>
    <property type="project" value="TreeGrafter"/>
</dbReference>
<dbReference type="PANTHER" id="PTHR25466">
    <property type="entry name" value="T-LYMPHOCYTE ACTIVATION ANTIGEN"/>
    <property type="match status" value="1"/>
</dbReference>
<evidence type="ECO:0000313" key="16">
    <source>
        <dbReference type="Proteomes" id="UP001152320"/>
    </source>
</evidence>
<evidence type="ECO:0000256" key="6">
    <source>
        <dbReference type="ARBA" id="ARBA00023136"/>
    </source>
</evidence>
<evidence type="ECO:0000256" key="10">
    <source>
        <dbReference type="ARBA" id="ARBA00023319"/>
    </source>
</evidence>
<keyword evidence="3 12" id="KW-0812">Transmembrane</keyword>
<dbReference type="PROSITE" id="PS50835">
    <property type="entry name" value="IG_LIKE"/>
    <property type="match status" value="1"/>
</dbReference>
<accession>A0A9Q1B9A5</accession>
<evidence type="ECO:0000259" key="14">
    <source>
        <dbReference type="PROSITE" id="PS50835"/>
    </source>
</evidence>
<organism evidence="15 16">
    <name type="scientific">Holothuria leucospilota</name>
    <name type="common">Black long sea cucumber</name>
    <name type="synonym">Mertensiothuria leucospilota</name>
    <dbReference type="NCBI Taxonomy" id="206669"/>
    <lineage>
        <taxon>Eukaryota</taxon>
        <taxon>Metazoa</taxon>
        <taxon>Echinodermata</taxon>
        <taxon>Eleutherozoa</taxon>
        <taxon>Echinozoa</taxon>
        <taxon>Holothuroidea</taxon>
        <taxon>Aspidochirotacea</taxon>
        <taxon>Aspidochirotida</taxon>
        <taxon>Holothuriidae</taxon>
        <taxon>Holothuria</taxon>
    </lineage>
</organism>
<evidence type="ECO:0000256" key="13">
    <source>
        <dbReference type="SAM" id="SignalP"/>
    </source>
</evidence>
<comment type="subcellular location">
    <subcellularLocation>
        <location evidence="1">Cell membrane</location>
        <topology evidence="1">Single-pass type I membrane protein</topology>
    </subcellularLocation>
</comment>
<dbReference type="EMBL" id="JAIZAY010000089">
    <property type="protein sequence ID" value="KAJ8019086.1"/>
    <property type="molecule type" value="Genomic_DNA"/>
</dbReference>
<proteinExistence type="predicted"/>
<evidence type="ECO:0000256" key="8">
    <source>
        <dbReference type="ARBA" id="ARBA00023170"/>
    </source>
</evidence>
<evidence type="ECO:0000256" key="1">
    <source>
        <dbReference type="ARBA" id="ARBA00004251"/>
    </source>
</evidence>
<dbReference type="SUPFAM" id="SSF48726">
    <property type="entry name" value="Immunoglobulin"/>
    <property type="match status" value="1"/>
</dbReference>
<dbReference type="InterPro" id="IPR051713">
    <property type="entry name" value="T-cell_Activation_Regulation"/>
</dbReference>
<dbReference type="InterPro" id="IPR036179">
    <property type="entry name" value="Ig-like_dom_sf"/>
</dbReference>
<feature type="signal peptide" evidence="13">
    <location>
        <begin position="1"/>
        <end position="24"/>
    </location>
</feature>
<keyword evidence="4 13" id="KW-0732">Signal</keyword>
<dbReference type="InterPro" id="IPR007110">
    <property type="entry name" value="Ig-like_dom"/>
</dbReference>
<feature type="region of interest" description="Disordered" evidence="11">
    <location>
        <begin position="400"/>
        <end position="458"/>
    </location>
</feature>
<dbReference type="Gene3D" id="2.60.40.10">
    <property type="entry name" value="Immunoglobulins"/>
    <property type="match status" value="1"/>
</dbReference>
<dbReference type="GO" id="GO:0006955">
    <property type="term" value="P:immune response"/>
    <property type="evidence" value="ECO:0007669"/>
    <property type="project" value="TreeGrafter"/>
</dbReference>
<sequence>MEIKFRTFLPILIFYFLEYSLVQAVENVVTYTAKSREVLECSFTTSVVQWNELRDDGSAIALFSYDVSNAQAINLTSDRKYDNFDYSVEETNGFNGFNLVITNIDKHDGGRYQCSPFSATPQIFSVTVEVLPHFISINCTELNVCTSSAERETAAQIACVCMATGLNSKTLELEWEAIGVLTTSNTTRVMDPTSGTVSIRSETTLLPPNETSSVSCSLTGYESQIPERLRSYTYSFSPPVCNLVHDCTSDGMDAVLTCNCSDGSPKISAYSFYNSQMSPIGTQFYSSSTLKVETDGKVTFYCSGCNGVMHDQIVGYEFNCKQAGYPLNVVTLCESLVKSFCLASVVDTELDKDAAAADDKILKNGSAAPWIVIIIGGFLLVLVVAAIICCIVKKHWCSKGKGVGSKRKQDGDRWDAEHPLYDNTAAQDQKLHDPRSKDPKAIKPDVSTSGCPATKDKDKQFIADDIPEYADVNK</sequence>
<feature type="compositionally biased region" description="Basic and acidic residues" evidence="11">
    <location>
        <begin position="429"/>
        <end position="443"/>
    </location>
</feature>
<reference evidence="15" key="1">
    <citation type="submission" date="2021-10" db="EMBL/GenBank/DDBJ databases">
        <title>Tropical sea cucumber genome reveals ecological adaptation and Cuvierian tubules defense mechanism.</title>
        <authorList>
            <person name="Chen T."/>
        </authorList>
    </citation>
    <scope>NUCLEOTIDE SEQUENCE</scope>
    <source>
        <strain evidence="15">Nanhai2018</strain>
        <tissue evidence="15">Muscle</tissue>
    </source>
</reference>
<keyword evidence="7" id="KW-1015">Disulfide bond</keyword>
<dbReference type="GO" id="GO:0071222">
    <property type="term" value="P:cellular response to lipopolysaccharide"/>
    <property type="evidence" value="ECO:0007669"/>
    <property type="project" value="TreeGrafter"/>
</dbReference>
<evidence type="ECO:0000313" key="15">
    <source>
        <dbReference type="EMBL" id="KAJ8019086.1"/>
    </source>
</evidence>
<keyword evidence="6 12" id="KW-0472">Membrane</keyword>
<evidence type="ECO:0000256" key="5">
    <source>
        <dbReference type="ARBA" id="ARBA00022989"/>
    </source>
</evidence>
<keyword evidence="9" id="KW-0325">Glycoprotein</keyword>
<keyword evidence="16" id="KW-1185">Reference proteome</keyword>
<comment type="caution">
    <text evidence="15">The sequence shown here is derived from an EMBL/GenBank/DDBJ whole genome shotgun (WGS) entry which is preliminary data.</text>
</comment>
<feature type="compositionally biased region" description="Basic and acidic residues" evidence="11">
    <location>
        <begin position="407"/>
        <end position="420"/>
    </location>
</feature>
<evidence type="ECO:0000256" key="12">
    <source>
        <dbReference type="SAM" id="Phobius"/>
    </source>
</evidence>
<feature type="domain" description="Ig-like" evidence="14">
    <location>
        <begin position="132"/>
        <end position="233"/>
    </location>
</feature>
<dbReference type="AlphaFoldDB" id="A0A9Q1B9A5"/>
<protein>
    <recommendedName>
        <fullName evidence="14">Ig-like domain-containing protein</fullName>
    </recommendedName>
</protein>
<dbReference type="PANTHER" id="PTHR25466:SF9">
    <property type="entry name" value="FIBRONECTIN TYPE-III DOMAIN-CONTAINING PROTEIN"/>
    <property type="match status" value="1"/>
</dbReference>
<dbReference type="GO" id="GO:0007166">
    <property type="term" value="P:cell surface receptor signaling pathway"/>
    <property type="evidence" value="ECO:0007669"/>
    <property type="project" value="TreeGrafter"/>
</dbReference>
<keyword evidence="10" id="KW-0393">Immunoglobulin domain</keyword>
<feature type="chain" id="PRO_5040512273" description="Ig-like domain-containing protein" evidence="13">
    <location>
        <begin position="25"/>
        <end position="474"/>
    </location>
</feature>
<keyword evidence="2" id="KW-1003">Cell membrane</keyword>